<accession>A0ABQ2IVY6</accession>
<dbReference type="SUPFAM" id="SSF48452">
    <property type="entry name" value="TPR-like"/>
    <property type="match status" value="1"/>
</dbReference>
<dbReference type="Proteomes" id="UP000600080">
    <property type="component" value="Unassembled WGS sequence"/>
</dbReference>
<organism evidence="4 5">
    <name type="scientific">Streptomyces kronopolitis</name>
    <dbReference type="NCBI Taxonomy" id="1612435"/>
    <lineage>
        <taxon>Bacteria</taxon>
        <taxon>Bacillati</taxon>
        <taxon>Actinomycetota</taxon>
        <taxon>Actinomycetes</taxon>
        <taxon>Kitasatosporales</taxon>
        <taxon>Streptomycetaceae</taxon>
        <taxon>Streptomyces</taxon>
    </lineage>
</organism>
<evidence type="ECO:0000256" key="1">
    <source>
        <dbReference type="ARBA" id="ARBA00022741"/>
    </source>
</evidence>
<comment type="caution">
    <text evidence="4">The sequence shown here is derived from an EMBL/GenBank/DDBJ whole genome shotgun (WGS) entry which is preliminary data.</text>
</comment>
<reference evidence="5" key="1">
    <citation type="journal article" date="2019" name="Int. J. Syst. Evol. Microbiol.">
        <title>The Global Catalogue of Microorganisms (GCM) 10K type strain sequencing project: providing services to taxonomists for standard genome sequencing and annotation.</title>
        <authorList>
            <consortium name="The Broad Institute Genomics Platform"/>
            <consortium name="The Broad Institute Genome Sequencing Center for Infectious Disease"/>
            <person name="Wu L."/>
            <person name="Ma J."/>
        </authorList>
    </citation>
    <scope>NUCLEOTIDE SEQUENCE [LARGE SCALE GENOMIC DNA]</scope>
    <source>
        <strain evidence="5">CGMCC 4.7323</strain>
    </source>
</reference>
<dbReference type="InterPro" id="IPR011990">
    <property type="entry name" value="TPR-like_helical_dom_sf"/>
</dbReference>
<dbReference type="Gene3D" id="1.10.10.10">
    <property type="entry name" value="Winged helix-like DNA-binding domain superfamily/Winged helix DNA-binding domain"/>
    <property type="match status" value="1"/>
</dbReference>
<dbReference type="Pfam" id="PF00196">
    <property type="entry name" value="GerE"/>
    <property type="match status" value="1"/>
</dbReference>
<dbReference type="SMART" id="SM00421">
    <property type="entry name" value="HTH_LUXR"/>
    <property type="match status" value="1"/>
</dbReference>
<name>A0ABQ2IVY6_9ACTN</name>
<keyword evidence="2" id="KW-0067">ATP-binding</keyword>
<dbReference type="CDD" id="cd06170">
    <property type="entry name" value="LuxR_C_like"/>
    <property type="match status" value="1"/>
</dbReference>
<dbReference type="EMBL" id="BMND01000001">
    <property type="protein sequence ID" value="GGN32693.1"/>
    <property type="molecule type" value="Genomic_DNA"/>
</dbReference>
<sequence>MGKSRLAEEFLRHAARAGHRTERVVATAATAALPLGALGHLLPPDAPAHDPVRTFHAAAEALAPPPATGRPRPTVVLVDDLPLLDNASAVLLGHLVRTGVVTLVGTVRTPVPPSDVVESFEHEEGSHRLDLAAFDAAETAELVRGVLGGPVEHATLRTLSHASRGNALVLRELVAGALDSAELVRENGLWHLTGPLAGTSRLTEIVRSRLAGLDARRLRVLELLALCEPLSPDALAHGGHRPEDVEALEEDGLIRVRMDRRRVVCVLDHPLYGQVLRRGIAAPRRRAIYRDQAAHLAELGARRREDALRLATWRLAAGLPVGLETLLPAARMARHVRDYPKVVELLADVPRNDAVLEVLLLRGEAYHHTGRWAEAEDSLSAAERLATSHEDIVTVAMERTQNLYWGLGDTARTLEVNARAATRLDAGGRRFLRVNEAAYRLNAGGVPDALRLLADAEDIAVPRLRLWAQLQRSLALGYAGRTGEAVELAREVHEELVAAEGEQRPGSPSSHASGPAIYRVAALTDAGRGGEARAVGRAAFTQAVAARALAPQIWIAAHLGRCELLAGHLGAAHDWFTESLGLARGHGFRRAVVFAGAGLAAVHAQAGRADRAERELAATGGPDGERQQASWLIRQLALAWQHAARGARPAAQRALLAAAARARATGMASYEGWLLADAARLGAAPEVRTRLAELAADGDSPLAGARARLAAGLADEDHRALRAAAERCARLGADMTGAEAAGEASALAARAGESRSAAAAAVLSRRLLDRCGTDRVSAPLPHRDQARPLTGRERDVAQLAAGGLSSQEIAARLVLSVRTVDNHLQRAYAKLGVSARGELGRALGEWE</sequence>
<evidence type="ECO:0000259" key="3">
    <source>
        <dbReference type="PROSITE" id="PS50043"/>
    </source>
</evidence>
<dbReference type="InterPro" id="IPR016032">
    <property type="entry name" value="Sig_transdc_resp-reg_C-effctor"/>
</dbReference>
<dbReference type="InterPro" id="IPR036388">
    <property type="entry name" value="WH-like_DNA-bd_sf"/>
</dbReference>
<feature type="domain" description="HTH luxR-type" evidence="3">
    <location>
        <begin position="782"/>
        <end position="847"/>
    </location>
</feature>
<keyword evidence="5" id="KW-1185">Reference proteome</keyword>
<proteinExistence type="predicted"/>
<dbReference type="PANTHER" id="PTHR16305">
    <property type="entry name" value="TESTICULAR SOLUBLE ADENYLYL CYCLASE"/>
    <property type="match status" value="1"/>
</dbReference>
<evidence type="ECO:0000313" key="5">
    <source>
        <dbReference type="Proteomes" id="UP000600080"/>
    </source>
</evidence>
<dbReference type="PROSITE" id="PS50043">
    <property type="entry name" value="HTH_LUXR_2"/>
    <property type="match status" value="1"/>
</dbReference>
<protein>
    <submittedName>
        <fullName evidence="4">LuxR family transcriptional regulator</fullName>
    </submittedName>
</protein>
<dbReference type="PRINTS" id="PR00038">
    <property type="entry name" value="HTHLUXR"/>
</dbReference>
<keyword evidence="1" id="KW-0547">Nucleotide-binding</keyword>
<gene>
    <name evidence="4" type="ORF">GCM10012285_03050</name>
</gene>
<dbReference type="SUPFAM" id="SSF46894">
    <property type="entry name" value="C-terminal effector domain of the bipartite response regulators"/>
    <property type="match status" value="1"/>
</dbReference>
<dbReference type="InterPro" id="IPR000792">
    <property type="entry name" value="Tscrpt_reg_LuxR_C"/>
</dbReference>
<evidence type="ECO:0000256" key="2">
    <source>
        <dbReference type="ARBA" id="ARBA00022840"/>
    </source>
</evidence>
<evidence type="ECO:0000313" key="4">
    <source>
        <dbReference type="EMBL" id="GGN32693.1"/>
    </source>
</evidence>
<dbReference type="PROSITE" id="PS00622">
    <property type="entry name" value="HTH_LUXR_1"/>
    <property type="match status" value="1"/>
</dbReference>
<dbReference type="PANTHER" id="PTHR16305:SF35">
    <property type="entry name" value="TRANSCRIPTIONAL ACTIVATOR DOMAIN"/>
    <property type="match status" value="1"/>
</dbReference>